<evidence type="ECO:0000313" key="2">
    <source>
        <dbReference type="Proteomes" id="UP000178501"/>
    </source>
</evidence>
<organism evidence="1 2">
    <name type="scientific">Candidatus Buchananbacteria bacterium RIFCSPHIGHO2_02_FULL_45_11b</name>
    <dbReference type="NCBI Taxonomy" id="1797541"/>
    <lineage>
        <taxon>Bacteria</taxon>
        <taxon>Candidatus Buchananiibacteriota</taxon>
    </lineage>
</organism>
<name>A0A1G1YDE9_9BACT</name>
<accession>A0A1G1YDE9</accession>
<gene>
    <name evidence="1" type="ORF">A3J65_04600</name>
</gene>
<sequence>MNYQAIKLELFYLRKAFFQYHQGFEYLKSKYFLAPKILKFGGVLEKPVNQDDLSLHILSCHRDLVILIWSLFSFYQVSEFFGQLFIHNDGSLTNRDKAILKKFFPGAIIIEPAEALDCFDKKLADYPLIKKYRLEYPEFFLLKKLIDPYCVSQKPWRLIIDSDLLWFKNPDFIGREILGQNAPNSYMIKGEDFSRHPNYVYFKDGSKLEDNLANFNSGAVFYAKENFALDKLQEYFAKIDKDNKQNNHFIEQAGYAYCLKNLKPLTPDKYLISAKAGPDAVLRHYTSPKRPLFYLEGLKKIINKIKI</sequence>
<evidence type="ECO:0008006" key="3">
    <source>
        <dbReference type="Google" id="ProtNLM"/>
    </source>
</evidence>
<dbReference type="AlphaFoldDB" id="A0A1G1YDE9"/>
<protein>
    <recommendedName>
        <fullName evidence="3">Nucleotide-diphospho-sugar transferase domain-containing protein</fullName>
    </recommendedName>
</protein>
<dbReference type="Proteomes" id="UP000178501">
    <property type="component" value="Unassembled WGS sequence"/>
</dbReference>
<dbReference type="EMBL" id="MHIK01000064">
    <property type="protein sequence ID" value="OGY50281.1"/>
    <property type="molecule type" value="Genomic_DNA"/>
</dbReference>
<reference evidence="1 2" key="1">
    <citation type="journal article" date="2016" name="Nat. Commun.">
        <title>Thousands of microbial genomes shed light on interconnected biogeochemical processes in an aquifer system.</title>
        <authorList>
            <person name="Anantharaman K."/>
            <person name="Brown C.T."/>
            <person name="Hug L.A."/>
            <person name="Sharon I."/>
            <person name="Castelle C.J."/>
            <person name="Probst A.J."/>
            <person name="Thomas B.C."/>
            <person name="Singh A."/>
            <person name="Wilkins M.J."/>
            <person name="Karaoz U."/>
            <person name="Brodie E.L."/>
            <person name="Williams K.H."/>
            <person name="Hubbard S.S."/>
            <person name="Banfield J.F."/>
        </authorList>
    </citation>
    <scope>NUCLEOTIDE SEQUENCE [LARGE SCALE GENOMIC DNA]</scope>
</reference>
<proteinExistence type="predicted"/>
<evidence type="ECO:0000313" key="1">
    <source>
        <dbReference type="EMBL" id="OGY50281.1"/>
    </source>
</evidence>
<comment type="caution">
    <text evidence="1">The sequence shown here is derived from an EMBL/GenBank/DDBJ whole genome shotgun (WGS) entry which is preliminary data.</text>
</comment>